<keyword evidence="11" id="KW-1185">Reference proteome</keyword>
<evidence type="ECO:0000256" key="6">
    <source>
        <dbReference type="RuleBase" id="RU362125"/>
    </source>
</evidence>
<dbReference type="Pfam" id="PF02770">
    <property type="entry name" value="Acyl-CoA_dh_M"/>
    <property type="match status" value="1"/>
</dbReference>
<dbReference type="FunFam" id="1.20.140.10:FF:000001">
    <property type="entry name" value="Acyl-CoA dehydrogenase"/>
    <property type="match status" value="1"/>
</dbReference>
<evidence type="ECO:0000256" key="1">
    <source>
        <dbReference type="ARBA" id="ARBA00001974"/>
    </source>
</evidence>
<name>O28009_ARCFU</name>
<evidence type="ECO:0000313" key="10">
    <source>
        <dbReference type="EMBL" id="AAB88979.1"/>
    </source>
</evidence>
<keyword evidence="3 6" id="KW-0285">Flavoprotein</keyword>
<dbReference type="Gene3D" id="1.20.140.10">
    <property type="entry name" value="Butyryl-CoA Dehydrogenase, subunit A, domain 3"/>
    <property type="match status" value="1"/>
</dbReference>
<proteinExistence type="inferred from homology"/>
<evidence type="ECO:0000256" key="4">
    <source>
        <dbReference type="ARBA" id="ARBA00022827"/>
    </source>
</evidence>
<evidence type="ECO:0000259" key="7">
    <source>
        <dbReference type="Pfam" id="PF00441"/>
    </source>
</evidence>
<dbReference type="PhylomeDB" id="O28009"/>
<dbReference type="InterPro" id="IPR037069">
    <property type="entry name" value="AcylCoA_DH/ox_N_sf"/>
</dbReference>
<reference evidence="10 11" key="1">
    <citation type="journal article" date="1997" name="Nature">
        <title>The complete genome sequence of the hyperthermophilic, sulphate-reducing archaeon Archaeoglobus fulgidus.</title>
        <authorList>
            <person name="Klenk H.P."/>
            <person name="Clayton R.A."/>
            <person name="Tomb J."/>
            <person name="White O."/>
            <person name="Nelson K.E."/>
            <person name="Ketchum K.A."/>
            <person name="Dodson R.J."/>
            <person name="Gwinn M."/>
            <person name="Hickey E.K."/>
            <person name="Peterson J.D."/>
            <person name="Richardson D.L."/>
            <person name="Kerlavage A.R."/>
            <person name="Graham D.E."/>
            <person name="Kyrpides N.C."/>
            <person name="Fleischmann R.D."/>
            <person name="Quackenbush J."/>
            <person name="Lee N.H."/>
            <person name="Sutton G.G."/>
            <person name="Gill S."/>
            <person name="Kirkness E.F."/>
            <person name="Dougherty B.A."/>
            <person name="McKenney K."/>
            <person name="Adams M.D."/>
            <person name="Loftus B."/>
            <person name="Peterson S."/>
            <person name="Reich C.I."/>
            <person name="McNeil L.K."/>
            <person name="Badger J.H."/>
            <person name="Glodek A."/>
            <person name="Zhou L."/>
            <person name="Overbeek R."/>
            <person name="Gocayne J.D."/>
            <person name="Weidman J.F."/>
            <person name="McDonald L."/>
            <person name="Utterback T."/>
            <person name="Cotton M.D."/>
            <person name="Spriggs T."/>
            <person name="Artiach P."/>
            <person name="Kaine B.P."/>
            <person name="Sykes S.M."/>
            <person name="Sadow P.W."/>
            <person name="D'Andrea K.P."/>
            <person name="Bowman C."/>
            <person name="Fujii C."/>
            <person name="Garland S.A."/>
            <person name="Mason T.M."/>
            <person name="Olsen G.J."/>
            <person name="Fraser C.M."/>
            <person name="Smith H.O."/>
            <person name="Woese C.R."/>
            <person name="Venter J.C."/>
        </authorList>
    </citation>
    <scope>NUCLEOTIDE SEQUENCE [LARGE SCALE GENOMIC DNA]</scope>
    <source>
        <strain evidence="11">ATCC 49558 / DSM 4304 / JCM 9628 / NBRC 100126 / VC-16</strain>
    </source>
</reference>
<evidence type="ECO:0000256" key="3">
    <source>
        <dbReference type="ARBA" id="ARBA00022630"/>
    </source>
</evidence>
<feature type="domain" description="Acyl-CoA dehydrogenase/oxidase C-terminal" evidence="7">
    <location>
        <begin position="264"/>
        <end position="403"/>
    </location>
</feature>
<dbReference type="Proteomes" id="UP000002199">
    <property type="component" value="Chromosome"/>
</dbReference>
<dbReference type="PANTHER" id="PTHR43884:SF12">
    <property type="entry name" value="ISOVALERYL-COA DEHYDROGENASE, MITOCHONDRIAL-RELATED"/>
    <property type="match status" value="1"/>
</dbReference>
<comment type="cofactor">
    <cofactor evidence="1 6">
        <name>FAD</name>
        <dbReference type="ChEBI" id="CHEBI:57692"/>
    </cofactor>
</comment>
<dbReference type="Pfam" id="PF00441">
    <property type="entry name" value="Acyl-CoA_dh_1"/>
    <property type="match status" value="1"/>
</dbReference>
<organism evidence="10 11">
    <name type="scientific">Archaeoglobus fulgidus (strain ATCC 49558 / DSM 4304 / JCM 9628 / NBRC 100126 / VC-16)</name>
    <dbReference type="NCBI Taxonomy" id="224325"/>
    <lineage>
        <taxon>Archaea</taxon>
        <taxon>Methanobacteriati</taxon>
        <taxon>Methanobacteriota</taxon>
        <taxon>Archaeoglobi</taxon>
        <taxon>Archaeoglobales</taxon>
        <taxon>Archaeoglobaceae</taxon>
        <taxon>Archaeoglobus</taxon>
    </lineage>
</organism>
<dbReference type="InterPro" id="IPR009075">
    <property type="entry name" value="AcylCo_DH/oxidase_C"/>
</dbReference>
<dbReference type="SUPFAM" id="SSF47203">
    <property type="entry name" value="Acyl-CoA dehydrogenase C-terminal domain-like"/>
    <property type="match status" value="1"/>
</dbReference>
<accession>O28009</accession>
<evidence type="ECO:0000256" key="2">
    <source>
        <dbReference type="ARBA" id="ARBA00009347"/>
    </source>
</evidence>
<dbReference type="InterPro" id="IPR006091">
    <property type="entry name" value="Acyl-CoA_Oxase/DH_mid-dom"/>
</dbReference>
<feature type="domain" description="Acyl-CoA dehydrogenase/oxidase N-terminal" evidence="9">
    <location>
        <begin position="12"/>
        <end position="119"/>
    </location>
</feature>
<dbReference type="CDD" id="cd00567">
    <property type="entry name" value="ACAD"/>
    <property type="match status" value="1"/>
</dbReference>
<dbReference type="EMBL" id="AE000782">
    <property type="protein sequence ID" value="AAB88979.1"/>
    <property type="molecule type" value="Genomic_DNA"/>
</dbReference>
<evidence type="ECO:0000256" key="5">
    <source>
        <dbReference type="ARBA" id="ARBA00023002"/>
    </source>
</evidence>
<dbReference type="PROSITE" id="PS00073">
    <property type="entry name" value="ACYL_COA_DH_2"/>
    <property type="match status" value="1"/>
</dbReference>
<sequence>MCSGDKMEMELSQEHRLFRDSLREFLAKEVEPIADERDRKGPLSKGEVLEFFAKFRKLGIGYDPESLSVYFEDPFYYGIASEEISRVWASLNVVLGMSFPVVFVNLASDQTKDAMMPKLEKNQLIGCLAATEPEAGSDTTKLKTTAELDGDEWVLNGTKTWISNATVADVALVVATNREMRMQDMFLVDQVNSPFETSELHKLGWRAAPTGEIYLRNCRVPKDNALSVMIQKALSSGGMVEALPIAASISKLYAYMSPLSAVFCLMRSGMALMATGISQAALDASIAYARQRKAFGKPIGKFQLIQDMLYKMAAITESSRLLGYKALYMIQKGDPKARYMSSLAKGYACEGCVEVTYNAIQIHGGLGLSDEYPLERYFRDARVMTIPDGTTEIQKLIVGRELLGKGFSAYT</sequence>
<keyword evidence="5 6" id="KW-0560">Oxidoreductase</keyword>
<dbReference type="InterPro" id="IPR013786">
    <property type="entry name" value="AcylCoA_DH/ox_N"/>
</dbReference>
<dbReference type="PANTHER" id="PTHR43884">
    <property type="entry name" value="ACYL-COA DEHYDROGENASE"/>
    <property type="match status" value="1"/>
</dbReference>
<dbReference type="AlphaFoldDB" id="O28009"/>
<dbReference type="HOGENOM" id="CLU_018204_0_2_2"/>
<dbReference type="GO" id="GO:0003995">
    <property type="term" value="F:acyl-CoA dehydrogenase activity"/>
    <property type="evidence" value="ECO:0007669"/>
    <property type="project" value="InterPro"/>
</dbReference>
<dbReference type="GO" id="GO:0050660">
    <property type="term" value="F:flavin adenine dinucleotide binding"/>
    <property type="evidence" value="ECO:0007669"/>
    <property type="project" value="InterPro"/>
</dbReference>
<evidence type="ECO:0000259" key="8">
    <source>
        <dbReference type="Pfam" id="PF02770"/>
    </source>
</evidence>
<gene>
    <name evidence="10" type="ordered locus">AF_2275</name>
</gene>
<dbReference type="STRING" id="224325.AF_2275"/>
<evidence type="ECO:0000259" key="9">
    <source>
        <dbReference type="Pfam" id="PF02771"/>
    </source>
</evidence>
<dbReference type="Gene3D" id="1.10.540.10">
    <property type="entry name" value="Acyl-CoA dehydrogenase/oxidase, N-terminal domain"/>
    <property type="match status" value="1"/>
</dbReference>
<dbReference type="KEGG" id="afu:AF_2275"/>
<dbReference type="InterPro" id="IPR006089">
    <property type="entry name" value="Acyl-CoA_DH_CS"/>
</dbReference>
<evidence type="ECO:0000313" key="11">
    <source>
        <dbReference type="Proteomes" id="UP000002199"/>
    </source>
</evidence>
<protein>
    <submittedName>
        <fullName evidence="10">Acyl-CoA dehydrogenase (Acd-12)</fullName>
    </submittedName>
</protein>
<dbReference type="EnsemblBacteria" id="AAB88979">
    <property type="protein sequence ID" value="AAB88979"/>
    <property type="gene ID" value="AF_2275"/>
</dbReference>
<dbReference type="eggNOG" id="arCOG01707">
    <property type="taxonomic scope" value="Archaea"/>
</dbReference>
<feature type="domain" description="Acyl-CoA oxidase/dehydrogenase middle" evidence="8">
    <location>
        <begin position="127"/>
        <end position="218"/>
    </location>
</feature>
<dbReference type="InterPro" id="IPR046373">
    <property type="entry name" value="Acyl-CoA_Oxase/DH_mid-dom_sf"/>
</dbReference>
<dbReference type="PaxDb" id="224325-AF_2275"/>
<dbReference type="SUPFAM" id="SSF56645">
    <property type="entry name" value="Acyl-CoA dehydrogenase NM domain-like"/>
    <property type="match status" value="1"/>
</dbReference>
<dbReference type="Gene3D" id="2.40.110.10">
    <property type="entry name" value="Butyryl-CoA Dehydrogenase, subunit A, domain 2"/>
    <property type="match status" value="1"/>
</dbReference>
<dbReference type="InterPro" id="IPR009100">
    <property type="entry name" value="AcylCoA_DH/oxidase_NM_dom_sf"/>
</dbReference>
<dbReference type="PIR" id="C69534">
    <property type="entry name" value="C69534"/>
</dbReference>
<dbReference type="Pfam" id="PF02771">
    <property type="entry name" value="Acyl-CoA_dh_N"/>
    <property type="match status" value="1"/>
</dbReference>
<dbReference type="InterPro" id="IPR036250">
    <property type="entry name" value="AcylCo_DH-like_C"/>
</dbReference>
<comment type="similarity">
    <text evidence="2 6">Belongs to the acyl-CoA dehydrogenase family.</text>
</comment>
<keyword evidence="4 6" id="KW-0274">FAD</keyword>